<dbReference type="RefSeq" id="WP_394819677.1">
    <property type="nucleotide sequence ID" value="NZ_JAWJZY010000002.1"/>
</dbReference>
<evidence type="ECO:0000259" key="5">
    <source>
        <dbReference type="Pfam" id="PF13693"/>
    </source>
</evidence>
<keyword evidence="4" id="KW-0804">Transcription</keyword>
<name>A0ABU7U4C7_9PROT</name>
<dbReference type="Pfam" id="PF13693">
    <property type="entry name" value="HTH_35"/>
    <property type="match status" value="1"/>
</dbReference>
<protein>
    <recommendedName>
        <fullName evidence="5">Ner winged helix-turn-helix DNA-binding domain-containing protein</fullName>
    </recommendedName>
</protein>
<comment type="similarity">
    <text evidence="1">Belongs to the ner transcriptional regulatory family.</text>
</comment>
<sequence length="110" mass="12664">MLDFKAKEIGLRLDSPLHPEDVKAALRKKYGTLSAFSWKIGKTPTDIYSTFYRPGYSIPVERAVANELGLQPQDIWPDRYDPDGTPRPYGRRNYPKARVINDLRQNEALK</sequence>
<dbReference type="Proteomes" id="UP001312908">
    <property type="component" value="Unassembled WGS sequence"/>
</dbReference>
<organism evidence="6 7">
    <name type="scientific">Sorlinia euscelidii</name>
    <dbReference type="NCBI Taxonomy" id="3081148"/>
    <lineage>
        <taxon>Bacteria</taxon>
        <taxon>Pseudomonadati</taxon>
        <taxon>Pseudomonadota</taxon>
        <taxon>Alphaproteobacteria</taxon>
        <taxon>Acetobacterales</taxon>
        <taxon>Acetobacteraceae</taxon>
        <taxon>Sorlinia</taxon>
    </lineage>
</organism>
<dbReference type="SUPFAM" id="SSF47413">
    <property type="entry name" value="lambda repressor-like DNA-binding domains"/>
    <property type="match status" value="1"/>
</dbReference>
<keyword evidence="2" id="KW-0805">Transcription regulation</keyword>
<evidence type="ECO:0000313" key="7">
    <source>
        <dbReference type="Proteomes" id="UP001312908"/>
    </source>
</evidence>
<evidence type="ECO:0000256" key="3">
    <source>
        <dbReference type="ARBA" id="ARBA00023125"/>
    </source>
</evidence>
<comment type="caution">
    <text evidence="6">The sequence shown here is derived from an EMBL/GenBank/DDBJ whole genome shotgun (WGS) entry which is preliminary data.</text>
</comment>
<dbReference type="EMBL" id="JAWJZY010000002">
    <property type="protein sequence ID" value="MEE8658806.1"/>
    <property type="molecule type" value="Genomic_DNA"/>
</dbReference>
<gene>
    <name evidence="6" type="ORF">DOFOFD_07260</name>
</gene>
<keyword evidence="3" id="KW-0238">DNA-binding</keyword>
<keyword evidence="7" id="KW-1185">Reference proteome</keyword>
<proteinExistence type="inferred from homology"/>
<dbReference type="Gene3D" id="1.10.260.40">
    <property type="entry name" value="lambda repressor-like DNA-binding domains"/>
    <property type="match status" value="1"/>
</dbReference>
<evidence type="ECO:0000313" key="6">
    <source>
        <dbReference type="EMBL" id="MEE8658806.1"/>
    </source>
</evidence>
<accession>A0ABU7U4C7</accession>
<evidence type="ECO:0000256" key="1">
    <source>
        <dbReference type="ARBA" id="ARBA00006157"/>
    </source>
</evidence>
<feature type="domain" description="Ner winged helix-turn-helix DNA-binding" evidence="5">
    <location>
        <begin position="18"/>
        <end position="86"/>
    </location>
</feature>
<evidence type="ECO:0000256" key="4">
    <source>
        <dbReference type="ARBA" id="ARBA00023163"/>
    </source>
</evidence>
<dbReference type="InterPro" id="IPR010982">
    <property type="entry name" value="Lambda_DNA-bd_dom_sf"/>
</dbReference>
<evidence type="ECO:0000256" key="2">
    <source>
        <dbReference type="ARBA" id="ARBA00023015"/>
    </source>
</evidence>
<dbReference type="InterPro" id="IPR038722">
    <property type="entry name" value="Ner_HTH_dom"/>
</dbReference>
<reference evidence="6 7" key="1">
    <citation type="submission" date="2023-10" db="EMBL/GenBank/DDBJ databases">
        <title>Sorlinia euscelidii gen. nov., sp. nov., an acetic acid bacteria isolated from the gut of Euscelidius variegatus emitter.</title>
        <authorList>
            <person name="Michoud G."/>
            <person name="Marasco R."/>
            <person name="Seferji K."/>
            <person name="Gonella E."/>
            <person name="Garuglieri E."/>
            <person name="Alma A."/>
            <person name="Mapelli F."/>
            <person name="Borin S."/>
            <person name="Daffonchio D."/>
            <person name="Crotti E."/>
        </authorList>
    </citation>
    <scope>NUCLEOTIDE SEQUENCE [LARGE SCALE GENOMIC DNA]</scope>
    <source>
        <strain evidence="6 7">EV16P</strain>
    </source>
</reference>